<name>A0ABX1MSB7_9RHOO</name>
<evidence type="ECO:0008006" key="4">
    <source>
        <dbReference type="Google" id="ProtNLM"/>
    </source>
</evidence>
<dbReference type="Proteomes" id="UP000652074">
    <property type="component" value="Unassembled WGS sequence"/>
</dbReference>
<dbReference type="EMBL" id="WTVR01000018">
    <property type="protein sequence ID" value="NMF88994.1"/>
    <property type="molecule type" value="Genomic_DNA"/>
</dbReference>
<reference evidence="2 3" key="1">
    <citation type="submission" date="2019-12" db="EMBL/GenBank/DDBJ databases">
        <title>Comparative genomics gives insights into the taxonomy of the Azoarcus-Aromatoleum group and reveals separate origins of nif in the plant-associated Azoarcus and non-plant-associated Aromatoleum sub-groups.</title>
        <authorList>
            <person name="Lafos M."/>
            <person name="Maluk M."/>
            <person name="Batista M."/>
            <person name="Junghare M."/>
            <person name="Carmona M."/>
            <person name="Faoro H."/>
            <person name="Cruz L.M."/>
            <person name="Battistoni F."/>
            <person name="De Souza E."/>
            <person name="Pedrosa F."/>
            <person name="Chen W.-M."/>
            <person name="Poole P.S."/>
            <person name="Dixon R.A."/>
            <person name="James E.K."/>
        </authorList>
    </citation>
    <scope>NUCLEOTIDE SEQUENCE [LARGE SCALE GENOMIC DNA]</scope>
    <source>
        <strain evidence="2 3">ToN1</strain>
    </source>
</reference>
<dbReference type="NCBIfam" id="TIGR02001">
    <property type="entry name" value="gcw_chp"/>
    <property type="match status" value="1"/>
</dbReference>
<accession>A0ABX1MSB7</accession>
<sequence>MKRRYKNVTSTKHNVVTALIASLLAAASGAHAQEASSPYTVSANVGLFSQYVFRGISYTQEKPAVQGGFDLAHESGLYAGIWGTNVSDTALNNAVGEIDVYGGYAKSIGDFSYDVGLLQFTFPGGEINGTNEKYNTLEIYAGVTWKFLNVKYSQTLTDYFGFNDKSFGLGQGDSDGSHYIEGNLAYEFIPGWKALAHVGRQHVRNYGDYSFTDWKLGVTKDFDGGWQLGVAWIDTSADSELYTLCDGNSRCKDTGASKWLLHLKRTF</sequence>
<proteinExistence type="predicted"/>
<keyword evidence="3" id="KW-1185">Reference proteome</keyword>
<dbReference type="InterPro" id="IPR010239">
    <property type="entry name" value="CHP02001"/>
</dbReference>
<evidence type="ECO:0000313" key="3">
    <source>
        <dbReference type="Proteomes" id="UP000652074"/>
    </source>
</evidence>
<keyword evidence="1" id="KW-0732">Signal</keyword>
<evidence type="ECO:0000256" key="1">
    <source>
        <dbReference type="SAM" id="SignalP"/>
    </source>
</evidence>
<feature type="signal peptide" evidence="1">
    <location>
        <begin position="1"/>
        <end position="32"/>
    </location>
</feature>
<dbReference type="Pfam" id="PF09694">
    <property type="entry name" value="Gcw_chp"/>
    <property type="match status" value="1"/>
</dbReference>
<feature type="chain" id="PRO_5046285237" description="Lipoprotein" evidence="1">
    <location>
        <begin position="33"/>
        <end position="267"/>
    </location>
</feature>
<gene>
    <name evidence="2" type="ORF">GPA26_10970</name>
</gene>
<protein>
    <recommendedName>
        <fullName evidence="4">Lipoprotein</fullName>
    </recommendedName>
</protein>
<evidence type="ECO:0000313" key="2">
    <source>
        <dbReference type="EMBL" id="NMF88994.1"/>
    </source>
</evidence>
<comment type="caution">
    <text evidence="2">The sequence shown here is derived from an EMBL/GenBank/DDBJ whole genome shotgun (WGS) entry which is preliminary data.</text>
</comment>
<organism evidence="2 3">
    <name type="scientific">Aromatoleum petrolei</name>
    <dbReference type="NCBI Taxonomy" id="76116"/>
    <lineage>
        <taxon>Bacteria</taxon>
        <taxon>Pseudomonadati</taxon>
        <taxon>Pseudomonadota</taxon>
        <taxon>Betaproteobacteria</taxon>
        <taxon>Rhodocyclales</taxon>
        <taxon>Rhodocyclaceae</taxon>
        <taxon>Aromatoleum</taxon>
    </lineage>
</organism>